<dbReference type="CDD" id="cd11296">
    <property type="entry name" value="O-FucT_like"/>
    <property type="match status" value="1"/>
</dbReference>
<keyword evidence="2" id="KW-1185">Reference proteome</keyword>
<evidence type="ECO:0000313" key="1">
    <source>
        <dbReference type="EMBL" id="KAJ7664205.1"/>
    </source>
</evidence>
<evidence type="ECO:0000313" key="2">
    <source>
        <dbReference type="Proteomes" id="UP001221757"/>
    </source>
</evidence>
<sequence length="504" mass="54577">MPPRGASKLVAVVVFAVVVLSGFAYTTLRQAPLHPVDYTPMHPDIQALDHPSFAGIRAYERKLPHQRKPGFMSKARPRYVYFPNEAWGTGWNNVFQEQLLNTHLAYLSHRAYVFPDYIPRDHPPFPDTLPDGSRQPLHVPMNALTSGPTGGGSFGAAGDPDSPRAVSFEWWTVVCPDAQVVELKMAETVKELGAAELEAGSERLARWAQKLKGIEAQCVKVTGGSPFDYMFIGSDKIISAWTSYGPSPTLTEYAWSALITRALSRNYALFSPASSTSTSDLPPALAPALSRITHAPGAGTPLHPYPLSAFEPLRADAPPTRGLLALHVRRGDYAEHCNSLADWGADYNAWGLFGRPDLRATGKYPPLPDYLNISDGMPRRDAAYAHCWPVPEVIVARARAERAEYAKEATNAAEGLTTVYIATNGAPEWVAALAGALRADGWGKVASSLDMQLARDEYAVAQAVDMGVLVGAEVFVGVGFSSLSSNVVQLRIAGGHPPGTSRFW</sequence>
<gene>
    <name evidence="1" type="ORF">B0H17DRAFT_1092156</name>
</gene>
<dbReference type="EMBL" id="JARKIE010000225">
    <property type="protein sequence ID" value="KAJ7664205.1"/>
    <property type="molecule type" value="Genomic_DNA"/>
</dbReference>
<dbReference type="Gene3D" id="3.40.50.11350">
    <property type="match status" value="1"/>
</dbReference>
<dbReference type="Proteomes" id="UP001221757">
    <property type="component" value="Unassembled WGS sequence"/>
</dbReference>
<comment type="caution">
    <text evidence="1">The sequence shown here is derived from an EMBL/GenBank/DDBJ whole genome shotgun (WGS) entry which is preliminary data.</text>
</comment>
<proteinExistence type="predicted"/>
<accession>A0AAD7CUC8</accession>
<protein>
    <submittedName>
        <fullName evidence="1">Uncharacterized protein</fullName>
    </submittedName>
</protein>
<organism evidence="1 2">
    <name type="scientific">Mycena rosella</name>
    <name type="common">Pink bonnet</name>
    <name type="synonym">Agaricus rosellus</name>
    <dbReference type="NCBI Taxonomy" id="1033263"/>
    <lineage>
        <taxon>Eukaryota</taxon>
        <taxon>Fungi</taxon>
        <taxon>Dikarya</taxon>
        <taxon>Basidiomycota</taxon>
        <taxon>Agaricomycotina</taxon>
        <taxon>Agaricomycetes</taxon>
        <taxon>Agaricomycetidae</taxon>
        <taxon>Agaricales</taxon>
        <taxon>Marasmiineae</taxon>
        <taxon>Mycenaceae</taxon>
        <taxon>Mycena</taxon>
    </lineage>
</organism>
<dbReference type="AlphaFoldDB" id="A0AAD7CUC8"/>
<name>A0AAD7CUC8_MYCRO</name>
<reference evidence="1" key="1">
    <citation type="submission" date="2023-03" db="EMBL/GenBank/DDBJ databases">
        <title>Massive genome expansion in bonnet fungi (Mycena s.s.) driven by repeated elements and novel gene families across ecological guilds.</title>
        <authorList>
            <consortium name="Lawrence Berkeley National Laboratory"/>
            <person name="Harder C.B."/>
            <person name="Miyauchi S."/>
            <person name="Viragh M."/>
            <person name="Kuo A."/>
            <person name="Thoen E."/>
            <person name="Andreopoulos B."/>
            <person name="Lu D."/>
            <person name="Skrede I."/>
            <person name="Drula E."/>
            <person name="Henrissat B."/>
            <person name="Morin E."/>
            <person name="Kohler A."/>
            <person name="Barry K."/>
            <person name="LaButti K."/>
            <person name="Morin E."/>
            <person name="Salamov A."/>
            <person name="Lipzen A."/>
            <person name="Mereny Z."/>
            <person name="Hegedus B."/>
            <person name="Baldrian P."/>
            <person name="Stursova M."/>
            <person name="Weitz H."/>
            <person name="Taylor A."/>
            <person name="Grigoriev I.V."/>
            <person name="Nagy L.G."/>
            <person name="Martin F."/>
            <person name="Kauserud H."/>
        </authorList>
    </citation>
    <scope>NUCLEOTIDE SEQUENCE</scope>
    <source>
        <strain evidence="1">CBHHK067</strain>
    </source>
</reference>